<sequence length="407" mass="45955">MTVIISLCLLLLIAYLFDLTASRTKIPSVILLLLLGWIVREVTYLFDINLPDLSPTLPVLGTIGLILIVLEGSLELELNKSKVGLIRKSSIGAFLPLIVLAFSLAYLLHYYGGYSFRSSLINAIPFCVISSAIAIPSVRNLTSSQKEFIIYESSLSDIFGVVFFNFIAYNTSFGLETFGYFCLEILIIIAISFVATILLSFLLNKIEHHIKFVPIVLLIILIYEISKIFHLPALIFILVFGLSIGNLDELRHYKWTQQFRLDLLNKEVVKFKELIIEATFLVRALFFLLFGYLIKTAEIINPDTIIWAVGIVAILFLLRFVQLKISRMPLFPLLFVAPRGLITILLFLGIAPEHSILLVNKSLIIQVILMTAIIMMLGLMITAKKKKTILEEKRKEKEAVLDENITV</sequence>
<reference evidence="7" key="1">
    <citation type="submission" date="2016-10" db="EMBL/GenBank/DDBJ databases">
        <authorList>
            <person name="Varghese N."/>
            <person name="Submissions S."/>
        </authorList>
    </citation>
    <scope>NUCLEOTIDE SEQUENCE [LARGE SCALE GENOMIC DNA]</scope>
    <source>
        <strain evidence="7">DSM 15719</strain>
    </source>
</reference>
<dbReference type="InterPro" id="IPR038770">
    <property type="entry name" value="Na+/solute_symporter_sf"/>
</dbReference>
<feature type="transmembrane region" description="Helical" evidence="5">
    <location>
        <begin position="53"/>
        <end position="70"/>
    </location>
</feature>
<feature type="transmembrane region" description="Helical" evidence="5">
    <location>
        <begin position="26"/>
        <end position="46"/>
    </location>
</feature>
<feature type="transmembrane region" description="Helical" evidence="5">
    <location>
        <begin position="120"/>
        <end position="136"/>
    </location>
</feature>
<feature type="transmembrane region" description="Helical" evidence="5">
    <location>
        <begin position="181"/>
        <end position="203"/>
    </location>
</feature>
<evidence type="ECO:0000256" key="4">
    <source>
        <dbReference type="ARBA" id="ARBA00023065"/>
    </source>
</evidence>
<evidence type="ECO:0000256" key="3">
    <source>
        <dbReference type="ARBA" id="ARBA00022449"/>
    </source>
</evidence>
<dbReference type="GO" id="GO:0015297">
    <property type="term" value="F:antiporter activity"/>
    <property type="evidence" value="ECO:0007669"/>
    <property type="project" value="UniProtKB-KW"/>
</dbReference>
<feature type="transmembrane region" description="Helical" evidence="5">
    <location>
        <begin position="148"/>
        <end position="169"/>
    </location>
</feature>
<dbReference type="Gene3D" id="1.20.1530.20">
    <property type="match status" value="1"/>
</dbReference>
<dbReference type="EMBL" id="FOFZ01000005">
    <property type="protein sequence ID" value="SEQ92286.1"/>
    <property type="molecule type" value="Genomic_DNA"/>
</dbReference>
<evidence type="ECO:0000313" key="6">
    <source>
        <dbReference type="EMBL" id="SEQ92286.1"/>
    </source>
</evidence>
<keyword evidence="3" id="KW-0050">Antiport</keyword>
<evidence type="ECO:0000313" key="7">
    <source>
        <dbReference type="Proteomes" id="UP000183658"/>
    </source>
</evidence>
<evidence type="ECO:0000256" key="1">
    <source>
        <dbReference type="ARBA" id="ARBA00004651"/>
    </source>
</evidence>
<dbReference type="Proteomes" id="UP000183658">
    <property type="component" value="Unassembled WGS sequence"/>
</dbReference>
<name>A0A1H9JZ83_FLAFI</name>
<feature type="transmembrane region" description="Helical" evidence="5">
    <location>
        <begin position="274"/>
        <end position="293"/>
    </location>
</feature>
<feature type="transmembrane region" description="Helical" evidence="5">
    <location>
        <begin position="90"/>
        <end position="108"/>
    </location>
</feature>
<keyword evidence="4" id="KW-0406">Ion transport</keyword>
<evidence type="ECO:0000256" key="2">
    <source>
        <dbReference type="ARBA" id="ARBA00022448"/>
    </source>
</evidence>
<organism evidence="6 7">
    <name type="scientific">Flavobacterium frigoris</name>
    <dbReference type="NCBI Taxonomy" id="229204"/>
    <lineage>
        <taxon>Bacteria</taxon>
        <taxon>Pseudomonadati</taxon>
        <taxon>Bacteroidota</taxon>
        <taxon>Flavobacteriia</taxon>
        <taxon>Flavobacteriales</taxon>
        <taxon>Flavobacteriaceae</taxon>
        <taxon>Flavobacterium</taxon>
    </lineage>
</organism>
<dbReference type="RefSeq" id="WP_074723131.1">
    <property type="nucleotide sequence ID" value="NZ_CBCRVS010000004.1"/>
</dbReference>
<dbReference type="AlphaFoldDB" id="A0A1H9JZ83"/>
<keyword evidence="5" id="KW-0472">Membrane</keyword>
<gene>
    <name evidence="6" type="ORF">SAMN05444355_105115</name>
</gene>
<proteinExistence type="predicted"/>
<feature type="transmembrane region" description="Helical" evidence="5">
    <location>
        <begin position="299"/>
        <end position="318"/>
    </location>
</feature>
<keyword evidence="5" id="KW-0812">Transmembrane</keyword>
<keyword evidence="7" id="KW-1185">Reference proteome</keyword>
<keyword evidence="5" id="KW-1133">Transmembrane helix</keyword>
<protein>
    <submittedName>
        <fullName evidence="6">Sodium/proton antiporter, CPA1 family</fullName>
    </submittedName>
</protein>
<accession>A0A1H9JZ83</accession>
<feature type="transmembrane region" description="Helical" evidence="5">
    <location>
        <begin position="363"/>
        <end position="383"/>
    </location>
</feature>
<dbReference type="PANTHER" id="PTHR32507:SF0">
    <property type="entry name" value="NA(+)_H(+) ANTIPORTER 2-RELATED"/>
    <property type="match status" value="1"/>
</dbReference>
<dbReference type="GO" id="GO:0006811">
    <property type="term" value="P:monoatomic ion transport"/>
    <property type="evidence" value="ECO:0007669"/>
    <property type="project" value="UniProtKB-KW"/>
</dbReference>
<comment type="subcellular location">
    <subcellularLocation>
        <location evidence="1">Cell membrane</location>
        <topology evidence="1">Multi-pass membrane protein</topology>
    </subcellularLocation>
</comment>
<dbReference type="OrthoDB" id="643057at2"/>
<feature type="transmembrane region" description="Helical" evidence="5">
    <location>
        <begin position="215"/>
        <end position="244"/>
    </location>
</feature>
<feature type="transmembrane region" description="Helical" evidence="5">
    <location>
        <begin position="330"/>
        <end position="351"/>
    </location>
</feature>
<dbReference type="GO" id="GO:0005886">
    <property type="term" value="C:plasma membrane"/>
    <property type="evidence" value="ECO:0007669"/>
    <property type="project" value="UniProtKB-SubCell"/>
</dbReference>
<dbReference type="PANTHER" id="PTHR32507">
    <property type="entry name" value="NA(+)/H(+) ANTIPORTER 1"/>
    <property type="match status" value="1"/>
</dbReference>
<keyword evidence="2" id="KW-0813">Transport</keyword>
<evidence type="ECO:0000256" key="5">
    <source>
        <dbReference type="SAM" id="Phobius"/>
    </source>
</evidence>